<comment type="caution">
    <text evidence="2">The sequence shown here is derived from an EMBL/GenBank/DDBJ whole genome shotgun (WGS) entry which is preliminary data.</text>
</comment>
<dbReference type="OMA" id="RMPYICS"/>
<keyword evidence="1" id="KW-0472">Membrane</keyword>
<keyword evidence="1" id="KW-0812">Transmembrane</keyword>
<protein>
    <submittedName>
        <fullName evidence="2">Uncharacterized protein</fullName>
    </submittedName>
</protein>
<organism evidence="2 3">
    <name type="scientific">Tigriopus californicus</name>
    <name type="common">Marine copepod</name>
    <dbReference type="NCBI Taxonomy" id="6832"/>
    <lineage>
        <taxon>Eukaryota</taxon>
        <taxon>Metazoa</taxon>
        <taxon>Ecdysozoa</taxon>
        <taxon>Arthropoda</taxon>
        <taxon>Crustacea</taxon>
        <taxon>Multicrustacea</taxon>
        <taxon>Hexanauplia</taxon>
        <taxon>Copepoda</taxon>
        <taxon>Harpacticoida</taxon>
        <taxon>Harpacticidae</taxon>
        <taxon>Tigriopus</taxon>
    </lineage>
</organism>
<keyword evidence="3" id="KW-1185">Reference proteome</keyword>
<name>A0A553PQV2_TIGCA</name>
<dbReference type="AlphaFoldDB" id="A0A553PQV2"/>
<proteinExistence type="predicted"/>
<keyword evidence="1" id="KW-1133">Transmembrane helix</keyword>
<dbReference type="Proteomes" id="UP000318571">
    <property type="component" value="Chromosome 6"/>
</dbReference>
<evidence type="ECO:0000256" key="1">
    <source>
        <dbReference type="SAM" id="Phobius"/>
    </source>
</evidence>
<accession>A0A553PQV2</accession>
<evidence type="ECO:0000313" key="2">
    <source>
        <dbReference type="EMBL" id="TRY80067.1"/>
    </source>
</evidence>
<dbReference type="PANTHER" id="PTHR39948">
    <property type="entry name" value="GEO11419P1"/>
    <property type="match status" value="1"/>
</dbReference>
<dbReference type="PANTHER" id="PTHR39948:SF1">
    <property type="entry name" value="GEO11419P1"/>
    <property type="match status" value="1"/>
</dbReference>
<gene>
    <name evidence="2" type="ORF">TCAL_05991</name>
</gene>
<dbReference type="EMBL" id="VCGU01000002">
    <property type="protein sequence ID" value="TRY80067.1"/>
    <property type="molecule type" value="Genomic_DNA"/>
</dbReference>
<sequence>MGMGNGGNFLWSLLWFILLLVIAFPLAGFCAGFYIIFVPFTVCIEGLKGFTDFLLKGLNLTYLAADHMMKGTPVGDAFKYTKRPPR</sequence>
<reference evidence="2 3" key="1">
    <citation type="journal article" date="2018" name="Nat. Ecol. Evol.">
        <title>Genomic signatures of mitonuclear coevolution across populations of Tigriopus californicus.</title>
        <authorList>
            <person name="Barreto F.S."/>
            <person name="Watson E.T."/>
            <person name="Lima T.G."/>
            <person name="Willett C.S."/>
            <person name="Edmands S."/>
            <person name="Li W."/>
            <person name="Burton R.S."/>
        </authorList>
    </citation>
    <scope>NUCLEOTIDE SEQUENCE [LARGE SCALE GENOMIC DNA]</scope>
    <source>
        <strain evidence="2 3">San Diego</strain>
    </source>
</reference>
<evidence type="ECO:0000313" key="3">
    <source>
        <dbReference type="Proteomes" id="UP000318571"/>
    </source>
</evidence>
<feature type="transmembrane region" description="Helical" evidence="1">
    <location>
        <begin position="12"/>
        <end position="38"/>
    </location>
</feature>